<dbReference type="EMBL" id="CP018477">
    <property type="protein sequence ID" value="ASV74468.1"/>
    <property type="molecule type" value="Genomic_DNA"/>
</dbReference>
<feature type="transmembrane region" description="Helical" evidence="1">
    <location>
        <begin position="518"/>
        <end position="537"/>
    </location>
</feature>
<protein>
    <recommendedName>
        <fullName evidence="4">Bacterial membrane protein YfhO</fullName>
    </recommendedName>
</protein>
<name>A0A286RES7_9BACT</name>
<keyword evidence="1" id="KW-0812">Transmembrane</keyword>
<dbReference type="AlphaFoldDB" id="A0A286RES7"/>
<feature type="transmembrane region" description="Helical" evidence="1">
    <location>
        <begin position="662"/>
        <end position="680"/>
    </location>
</feature>
<keyword evidence="1" id="KW-1133">Transmembrane helix</keyword>
<dbReference type="KEGG" id="ttf:THTE_1866"/>
<feature type="transmembrane region" description="Helical" evidence="1">
    <location>
        <begin position="292"/>
        <end position="310"/>
    </location>
</feature>
<feature type="transmembrane region" description="Helical" evidence="1">
    <location>
        <begin position="249"/>
        <end position="266"/>
    </location>
</feature>
<feature type="transmembrane region" description="Helical" evidence="1">
    <location>
        <begin position="589"/>
        <end position="609"/>
    </location>
</feature>
<feature type="transmembrane region" description="Helical" evidence="1">
    <location>
        <begin position="385"/>
        <end position="405"/>
    </location>
</feature>
<evidence type="ECO:0000256" key="1">
    <source>
        <dbReference type="SAM" id="Phobius"/>
    </source>
</evidence>
<accession>A0A286RES7</accession>
<feature type="transmembrane region" description="Helical" evidence="1">
    <location>
        <begin position="468"/>
        <end position="487"/>
    </location>
</feature>
<evidence type="ECO:0008006" key="4">
    <source>
        <dbReference type="Google" id="ProtNLM"/>
    </source>
</evidence>
<keyword evidence="1" id="KW-0472">Membrane</keyword>
<feature type="transmembrane region" description="Helical" evidence="1">
    <location>
        <begin position="412"/>
        <end position="431"/>
    </location>
</feature>
<feature type="transmembrane region" description="Helical" evidence="1">
    <location>
        <begin position="437"/>
        <end position="456"/>
    </location>
</feature>
<reference evidence="2 3" key="1">
    <citation type="journal article" name="Front. Microbiol.">
        <title>Sugar Metabolism of the First Thermophilic Planctomycete Thermogutta terrifontis: Comparative Genomic and Transcriptomic Approaches.</title>
        <authorList>
            <person name="Elcheninov A.G."/>
            <person name="Menzel P."/>
            <person name="Gudbergsdottir S.R."/>
            <person name="Slesarev A.I."/>
            <person name="Kadnikov V.V."/>
            <person name="Krogh A."/>
            <person name="Bonch-Osmolovskaya E.A."/>
            <person name="Peng X."/>
            <person name="Kublanov I.V."/>
        </authorList>
    </citation>
    <scope>NUCLEOTIDE SEQUENCE [LARGE SCALE GENOMIC DNA]</scope>
    <source>
        <strain evidence="2 3">R1</strain>
    </source>
</reference>
<evidence type="ECO:0000313" key="2">
    <source>
        <dbReference type="EMBL" id="ASV74468.1"/>
    </source>
</evidence>
<proteinExistence type="predicted"/>
<feature type="transmembrane region" description="Helical" evidence="1">
    <location>
        <begin position="621"/>
        <end position="642"/>
    </location>
</feature>
<keyword evidence="3" id="KW-1185">Reference proteome</keyword>
<feature type="transmembrane region" description="Helical" evidence="1">
    <location>
        <begin position="990"/>
        <end position="1010"/>
    </location>
</feature>
<organism evidence="2 3">
    <name type="scientific">Thermogutta terrifontis</name>
    <dbReference type="NCBI Taxonomy" id="1331910"/>
    <lineage>
        <taxon>Bacteria</taxon>
        <taxon>Pseudomonadati</taxon>
        <taxon>Planctomycetota</taxon>
        <taxon>Planctomycetia</taxon>
        <taxon>Pirellulales</taxon>
        <taxon>Thermoguttaceae</taxon>
        <taxon>Thermogutta</taxon>
    </lineage>
</organism>
<sequence length="1022" mass="114409">MLSSDRRAIQLRLVALGLGILCWLLAIHTYQALKGDASLPVLVTVSCRKPLERGIIELFQITRSNAVIPVCLEFPRHSRDHQDAIRPSNAFGQQAFQNFALDGLESSLPSTNEPVSLKGVPDKTTIPAWWTAPAMSEQEWQWTIKGSWVRSLRLQVLAGSHRDIESVLIVCGSTSLRIPGNKLTWERNNVAEPIVGHDPPAHQEFFTCNLPWGADCSRSILPRFSGLWNYPGDFGLIRHIFANFAQHPSTWFFVLWGIIALGGLYVRKGRNTPDVGFLAENATLISDSVRGGLPWGAGGFLLVVLAATYLETRDPRYFLQDDNFAIFYPVISRACEIAAVGQFPQWATHQFLGMPLAELGTFALTYPPTYLAYFFSRDVLGDPTWFVDVFCWSHLFLGYWAFFWLLRQEAVIPPLGMCASACWSLCGYALIACRSWYYMSPVFLFVPLLALQLRKLESVQEPFAHSKLQIWRWILATGVLAGLFYHAGNAQMWLYTIQLLGAAILVRGVVCRWSVRRWAILVSAALVASAVAAPLLVPQLLVVSQVQRPPGPHEGIFDGLLCLVLPYPLARAPSPCNWADPTNPHHGQFYFAGGLFTLLWLGCVTWYGLHVRKAASFLASFWQLIAVLALVLALGNVGGLWWLQSRFPIIGQAYHPFKYLPFFHLGALVVGAKFWQHIFIERNGQRPCTLSNTSPEQRQALWITIGMTLVLLVWHVFLVDTCFYQYGDRDYRPLPPRLAELLAPGDCAARIAPITPFRSPAENFVWGLGLDFPMVYGVESLDGYSEFVRQTNEYRRVLDGLTTAPLQTFQKYGVQYVVLHRTAAQPVRSPSWDARWAETQSLFDDFRIRAWCRSQRPAYFDEFVAVFPVEDADPPAFWEEPGLEQAAVCSQSARLTRAVATEKNRVHNVHPRRRPAKFRCPSGAVLVVDCEDKPEGGRLVLNYLWRKGLVATADGHSLPIGSDSWGRTVVSVPAGTREVRVSYQSPWKGGILGGLCLLLLAILAATAAVTPPIRRSDSTRSQ</sequence>
<dbReference type="RefSeq" id="WP_095414780.1">
    <property type="nucleotide sequence ID" value="NZ_CP018477.1"/>
</dbReference>
<feature type="transmembrane region" description="Helical" evidence="1">
    <location>
        <begin position="493"/>
        <end position="511"/>
    </location>
</feature>
<gene>
    <name evidence="2" type="ORF">THTE_1866</name>
</gene>
<evidence type="ECO:0000313" key="3">
    <source>
        <dbReference type="Proteomes" id="UP000215086"/>
    </source>
</evidence>
<feature type="transmembrane region" description="Helical" evidence="1">
    <location>
        <begin position="700"/>
        <end position="719"/>
    </location>
</feature>
<dbReference type="OrthoDB" id="134970at2"/>
<dbReference type="Proteomes" id="UP000215086">
    <property type="component" value="Chromosome"/>
</dbReference>